<organism evidence="3">
    <name type="scientific">marine sediment metagenome</name>
    <dbReference type="NCBI Taxonomy" id="412755"/>
    <lineage>
        <taxon>unclassified sequences</taxon>
        <taxon>metagenomes</taxon>
        <taxon>ecological metagenomes</taxon>
    </lineage>
</organism>
<evidence type="ECO:0000313" key="3">
    <source>
        <dbReference type="EMBL" id="GAG15465.1"/>
    </source>
</evidence>
<dbReference type="AlphaFoldDB" id="X0VB39"/>
<accession>X0VB39</accession>
<keyword evidence="1" id="KW-0677">Repeat</keyword>
<dbReference type="GO" id="GO:0005524">
    <property type="term" value="F:ATP binding"/>
    <property type="evidence" value="ECO:0007669"/>
    <property type="project" value="InterPro"/>
</dbReference>
<dbReference type="SUPFAM" id="SSF52540">
    <property type="entry name" value="P-loop containing nucleoside triphosphate hydrolases"/>
    <property type="match status" value="1"/>
</dbReference>
<comment type="caution">
    <text evidence="3">The sequence shown here is derived from an EMBL/GenBank/DDBJ whole genome shotgun (WGS) entry which is preliminary data.</text>
</comment>
<evidence type="ECO:0000259" key="2">
    <source>
        <dbReference type="Pfam" id="PF00005"/>
    </source>
</evidence>
<reference evidence="3" key="1">
    <citation type="journal article" date="2014" name="Front. Microbiol.">
        <title>High frequency of phylogenetically diverse reductive dehalogenase-homologous genes in deep subseafloor sedimentary metagenomes.</title>
        <authorList>
            <person name="Kawai M."/>
            <person name="Futagami T."/>
            <person name="Toyoda A."/>
            <person name="Takaki Y."/>
            <person name="Nishi S."/>
            <person name="Hori S."/>
            <person name="Arai W."/>
            <person name="Tsubouchi T."/>
            <person name="Morono Y."/>
            <person name="Uchiyama I."/>
            <person name="Ito T."/>
            <person name="Fujiyama A."/>
            <person name="Inagaki F."/>
            <person name="Takami H."/>
        </authorList>
    </citation>
    <scope>NUCLEOTIDE SEQUENCE</scope>
    <source>
        <strain evidence="3">Expedition CK06-06</strain>
    </source>
</reference>
<dbReference type="PANTHER" id="PTHR19211:SF5">
    <property type="entry name" value="ELONGATION FACTOR 3A-RELATED"/>
    <property type="match status" value="1"/>
</dbReference>
<dbReference type="InterPro" id="IPR003439">
    <property type="entry name" value="ABC_transporter-like_ATP-bd"/>
</dbReference>
<dbReference type="InterPro" id="IPR027417">
    <property type="entry name" value="P-loop_NTPase"/>
</dbReference>
<feature type="non-terminal residue" evidence="3">
    <location>
        <position position="1"/>
    </location>
</feature>
<dbReference type="EMBL" id="BARS01039104">
    <property type="protein sequence ID" value="GAG15465.1"/>
    <property type="molecule type" value="Genomic_DNA"/>
</dbReference>
<dbReference type="GO" id="GO:0016887">
    <property type="term" value="F:ATP hydrolysis activity"/>
    <property type="evidence" value="ECO:0007669"/>
    <property type="project" value="InterPro"/>
</dbReference>
<feature type="domain" description="ABC transporter" evidence="2">
    <location>
        <begin position="53"/>
        <end position="128"/>
    </location>
</feature>
<proteinExistence type="predicted"/>
<dbReference type="Pfam" id="PF00005">
    <property type="entry name" value="ABC_tran"/>
    <property type="match status" value="1"/>
</dbReference>
<protein>
    <recommendedName>
        <fullName evidence="2">ABC transporter domain-containing protein</fullName>
    </recommendedName>
</protein>
<dbReference type="PANTHER" id="PTHR19211">
    <property type="entry name" value="ATP-BINDING TRANSPORT PROTEIN-RELATED"/>
    <property type="match status" value="1"/>
</dbReference>
<dbReference type="InterPro" id="IPR050611">
    <property type="entry name" value="ABCF"/>
</dbReference>
<name>X0VB39_9ZZZZ</name>
<sequence>RAIANEQVEGFPKKDELKTIFVEHEITEVEVGEDDRGFPILNIDLCGVDWVVHCCNEIYKMIPHVNTEQVEKVMEEIGFGNMKKDIGKDRAADMGMGVTTYSGGWKVKLQLCAATLLNADILMLDEPTGHLDVTNIAWIKNWLTKFKENGGSIITTSHDTGFLNEMCSHIIDFQNRKLKMFKGTQGNVLKEFVEKYPEKKGYFELRNDVVKFKFPEPGPLDGVKSMSKTLLKMKDVTFKYPCRDVPTVFDINIEC</sequence>
<feature type="non-terminal residue" evidence="3">
    <location>
        <position position="255"/>
    </location>
</feature>
<evidence type="ECO:0000256" key="1">
    <source>
        <dbReference type="ARBA" id="ARBA00022737"/>
    </source>
</evidence>
<dbReference type="Gene3D" id="3.40.50.300">
    <property type="entry name" value="P-loop containing nucleotide triphosphate hydrolases"/>
    <property type="match status" value="2"/>
</dbReference>
<gene>
    <name evidence="3" type="ORF">S01H1_59761</name>
</gene>